<keyword evidence="2" id="KW-0805">Transcription regulation</keyword>
<dbReference type="SUPFAM" id="SSF53850">
    <property type="entry name" value="Periplasmic binding protein-like II"/>
    <property type="match status" value="1"/>
</dbReference>
<dbReference type="InterPro" id="IPR036388">
    <property type="entry name" value="WH-like_DNA-bd_sf"/>
</dbReference>
<dbReference type="InterPro" id="IPR050950">
    <property type="entry name" value="HTH-type_LysR_regulators"/>
</dbReference>
<evidence type="ECO:0000313" key="8">
    <source>
        <dbReference type="Proteomes" id="UP000657592"/>
    </source>
</evidence>
<dbReference type="PROSITE" id="PS50931">
    <property type="entry name" value="HTH_LYSR"/>
    <property type="match status" value="1"/>
</dbReference>
<evidence type="ECO:0000259" key="6">
    <source>
        <dbReference type="PROSITE" id="PS50931"/>
    </source>
</evidence>
<dbReference type="Proteomes" id="UP000657592">
    <property type="component" value="Unassembled WGS sequence"/>
</dbReference>
<dbReference type="InterPro" id="IPR036390">
    <property type="entry name" value="WH_DNA-bd_sf"/>
</dbReference>
<sequence length="353" mass="39468">MTERDARFRDVNARDPPATAWRRDMDINRLKHAIVVANEGSLSAAAQRLPMSQSALTRSIQALEQQFGIRIFERGRKGARLTDEGSAFISVATEALLSVERAEERLDSIASGQNATVRFGAGPLMTGRHLPHVLTRLTKLPVRLEIHTGTTASLTSLLSRGEIDFFLGGTYVGSDRFLRANEFDWEPRHSSTDEIFMVLRRGHPLIEGAAVSWGETEHYPVASESFVTERLGGRGFERLGFQRPSVTVDDYRVLAELALRTDYLVVSNSDLTWVRPEELSGHPVPRGSDTLGWEWGFLSSRRLPLSRHARAVLEEIKRYLQTFDAGDLTDMTQASEEPNPTKAIWRGAESVEP</sequence>
<dbReference type="PANTHER" id="PTHR30419:SF8">
    <property type="entry name" value="NITROGEN ASSIMILATION TRANSCRIPTIONAL ACTIVATOR-RELATED"/>
    <property type="match status" value="1"/>
</dbReference>
<reference evidence="7" key="1">
    <citation type="journal article" date="2014" name="Int. J. Syst. Evol. Microbiol.">
        <title>Complete genome sequence of Corynebacterium casei LMG S-19264T (=DSM 44701T), isolated from a smear-ripened cheese.</title>
        <authorList>
            <consortium name="US DOE Joint Genome Institute (JGI-PGF)"/>
            <person name="Walter F."/>
            <person name="Albersmeier A."/>
            <person name="Kalinowski J."/>
            <person name="Ruckert C."/>
        </authorList>
    </citation>
    <scope>NUCLEOTIDE SEQUENCE</scope>
    <source>
        <strain evidence="7">CGMCC 1.15794</strain>
    </source>
</reference>
<dbReference type="GO" id="GO:0005829">
    <property type="term" value="C:cytosol"/>
    <property type="evidence" value="ECO:0007669"/>
    <property type="project" value="TreeGrafter"/>
</dbReference>
<evidence type="ECO:0000256" key="2">
    <source>
        <dbReference type="ARBA" id="ARBA00023015"/>
    </source>
</evidence>
<evidence type="ECO:0000313" key="7">
    <source>
        <dbReference type="EMBL" id="GGH42641.1"/>
    </source>
</evidence>
<comment type="similarity">
    <text evidence="1">Belongs to the LysR transcriptional regulatory family.</text>
</comment>
<dbReference type="PANTHER" id="PTHR30419">
    <property type="entry name" value="HTH-TYPE TRANSCRIPTIONAL REGULATOR YBHD"/>
    <property type="match status" value="1"/>
</dbReference>
<dbReference type="CDD" id="cd05466">
    <property type="entry name" value="PBP2_LTTR_substrate"/>
    <property type="match status" value="1"/>
</dbReference>
<dbReference type="FunFam" id="1.10.10.10:FF:000001">
    <property type="entry name" value="LysR family transcriptional regulator"/>
    <property type="match status" value="1"/>
</dbReference>
<accession>A0A917IG00</accession>
<dbReference type="Pfam" id="PF00126">
    <property type="entry name" value="HTH_1"/>
    <property type="match status" value="1"/>
</dbReference>
<reference evidence="7" key="2">
    <citation type="submission" date="2020-09" db="EMBL/GenBank/DDBJ databases">
        <authorList>
            <person name="Sun Q."/>
            <person name="Zhou Y."/>
        </authorList>
    </citation>
    <scope>NUCLEOTIDE SEQUENCE</scope>
    <source>
        <strain evidence="7">CGMCC 1.15794</strain>
    </source>
</reference>
<proteinExistence type="inferred from homology"/>
<evidence type="ECO:0000256" key="1">
    <source>
        <dbReference type="ARBA" id="ARBA00009437"/>
    </source>
</evidence>
<keyword evidence="3" id="KW-0238">DNA-binding</keyword>
<dbReference type="Gene3D" id="3.40.190.290">
    <property type="match status" value="1"/>
</dbReference>
<dbReference type="SUPFAM" id="SSF46785">
    <property type="entry name" value="Winged helix' DNA-binding domain"/>
    <property type="match status" value="1"/>
</dbReference>
<evidence type="ECO:0000256" key="4">
    <source>
        <dbReference type="ARBA" id="ARBA00023163"/>
    </source>
</evidence>
<dbReference type="Pfam" id="PF03466">
    <property type="entry name" value="LysR_substrate"/>
    <property type="match status" value="1"/>
</dbReference>
<name>A0A917IG00_9MICO</name>
<dbReference type="GO" id="GO:0003700">
    <property type="term" value="F:DNA-binding transcription factor activity"/>
    <property type="evidence" value="ECO:0007669"/>
    <property type="project" value="InterPro"/>
</dbReference>
<dbReference type="EMBL" id="BMJY01000005">
    <property type="protein sequence ID" value="GGH42641.1"/>
    <property type="molecule type" value="Genomic_DNA"/>
</dbReference>
<dbReference type="GO" id="GO:0003677">
    <property type="term" value="F:DNA binding"/>
    <property type="evidence" value="ECO:0007669"/>
    <property type="project" value="UniProtKB-KW"/>
</dbReference>
<comment type="caution">
    <text evidence="7">The sequence shown here is derived from an EMBL/GenBank/DDBJ whole genome shotgun (WGS) entry which is preliminary data.</text>
</comment>
<gene>
    <name evidence="7" type="ORF">GCM10010921_15980</name>
</gene>
<dbReference type="Gene3D" id="1.10.10.10">
    <property type="entry name" value="Winged helix-like DNA-binding domain superfamily/Winged helix DNA-binding domain"/>
    <property type="match status" value="1"/>
</dbReference>
<organism evidence="7 8">
    <name type="scientific">Microbacterium album</name>
    <dbReference type="NCBI Taxonomy" id="2053191"/>
    <lineage>
        <taxon>Bacteria</taxon>
        <taxon>Bacillati</taxon>
        <taxon>Actinomycetota</taxon>
        <taxon>Actinomycetes</taxon>
        <taxon>Micrococcales</taxon>
        <taxon>Microbacteriaceae</taxon>
        <taxon>Microbacterium</taxon>
    </lineage>
</organism>
<feature type="domain" description="HTH lysR-type" evidence="6">
    <location>
        <begin position="25"/>
        <end position="82"/>
    </location>
</feature>
<dbReference type="AlphaFoldDB" id="A0A917IG00"/>
<evidence type="ECO:0000256" key="3">
    <source>
        <dbReference type="ARBA" id="ARBA00023125"/>
    </source>
</evidence>
<keyword evidence="4" id="KW-0804">Transcription</keyword>
<feature type="region of interest" description="Disordered" evidence="5">
    <location>
        <begin position="331"/>
        <end position="353"/>
    </location>
</feature>
<dbReference type="InterPro" id="IPR000847">
    <property type="entry name" value="LysR_HTH_N"/>
</dbReference>
<keyword evidence="8" id="KW-1185">Reference proteome</keyword>
<dbReference type="InterPro" id="IPR005119">
    <property type="entry name" value="LysR_subst-bd"/>
</dbReference>
<evidence type="ECO:0000256" key="5">
    <source>
        <dbReference type="SAM" id="MobiDB-lite"/>
    </source>
</evidence>
<dbReference type="PRINTS" id="PR00039">
    <property type="entry name" value="HTHLYSR"/>
</dbReference>
<protein>
    <submittedName>
        <fullName evidence="7">LysR family transcriptional regulator</fullName>
    </submittedName>
</protein>